<dbReference type="Gene3D" id="3.90.1290.10">
    <property type="entry name" value="Plakin repeat"/>
    <property type="match status" value="5"/>
</dbReference>
<protein>
    <submittedName>
        <fullName evidence="3">Uncharacterized protein</fullName>
    </submittedName>
</protein>
<dbReference type="InterPro" id="IPR035915">
    <property type="entry name" value="Plakin_repeat_sf"/>
</dbReference>
<reference evidence="3 4" key="2">
    <citation type="submission" date="2019-01" db="EMBL/GenBank/DDBJ databases">
        <title>A chromosome length genome reference of the Java medaka (oryzias javanicus).</title>
        <authorList>
            <person name="Herpin A."/>
            <person name="Takehana Y."/>
            <person name="Naruse K."/>
            <person name="Ansai S."/>
            <person name="Kawaguchi M."/>
        </authorList>
    </citation>
    <scope>NUCLEOTIDE SEQUENCE [LARGE SCALE GENOMIC DNA]</scope>
    <source>
        <strain evidence="3">RS831</strain>
        <tissue evidence="3">Whole body</tissue>
    </source>
</reference>
<sequence length="640" mass="72702">MNQILSDPDDDTKGFFDPNTQENLTYLQLIERCTTDPVTGLSLLVIVKKGEFYFFVDEATKLILKSTTTTKAKGKYRGTTVSLWDLLYSKYITEEKRRELVQQYKTGTITITQFMDIVLKIVEEQSTSQIEKTAVDSSSSKTTVKTTITEVTTFHGIRKDVTASELLESKIIDEKTFKDLSAGKVTVAEISEKDSVRKYLEGTNSIAGVYLQNTKETLSIYEAKSRVYSHRVPVQVAFERGYFDEEMNQILSDPDDDTKGFFDPNTQENLTYLQLIERCTTDPVTGLSLLVIVKKGEFYFFVDEATKLILKSTTTTKAKGKYRGTTVSLWDLLYSKYITEEKRRELVQQYKTGTITITQFMDIVLKIVEEQSTSQIEKTAVDSSSSKTTVKTTITEVTTFHGIRKDVTASELLESKIIDEKTFKDLSAGKVTVAEISEKDSVRKYLEGTNSIAGVYLQNTKETLSIYEAKSRVYSHRVPVQVAFERGYFDEEMNQILSDPDDDTKGFFDPNTQENLTYLQLIERCTTDPVTGLSLLVIVKKGEFYFFVDEATKLILKSTTTTKAKGKYRGTTVSLWDLLYSKYITEEKRRELVQQYKTGTITITQFMDIVLKIVEEQSTSQIEKTAVDSSSSKLPSKHNH</sequence>
<reference evidence="3 4" key="1">
    <citation type="submission" date="2018-11" db="EMBL/GenBank/DDBJ databases">
        <authorList>
            <person name="Lopez-Roques C."/>
            <person name="Donnadieu C."/>
            <person name="Bouchez O."/>
            <person name="Klopp C."/>
            <person name="Cabau C."/>
            <person name="Zahm M."/>
        </authorList>
    </citation>
    <scope>NUCLEOTIDE SEQUENCE [LARGE SCALE GENOMIC DNA]</scope>
    <source>
        <strain evidence="3">RS831</strain>
        <tissue evidence="3">Whole body</tissue>
    </source>
</reference>
<name>A0A437CUX9_ORYJA</name>
<dbReference type="GO" id="GO:0030054">
    <property type="term" value="C:cell junction"/>
    <property type="evidence" value="ECO:0007669"/>
    <property type="project" value="TreeGrafter"/>
</dbReference>
<gene>
    <name evidence="3" type="ORF">OJAV_G00110280</name>
</gene>
<dbReference type="SUPFAM" id="SSF75399">
    <property type="entry name" value="Plakin repeat"/>
    <property type="match status" value="3"/>
</dbReference>
<dbReference type="EMBL" id="CM012447">
    <property type="protein sequence ID" value="RVE66748.1"/>
    <property type="molecule type" value="Genomic_DNA"/>
</dbReference>
<dbReference type="SMART" id="SM00250">
    <property type="entry name" value="PLEC"/>
    <property type="match status" value="5"/>
</dbReference>
<dbReference type="Proteomes" id="UP000283210">
    <property type="component" value="Chromosome 11"/>
</dbReference>
<dbReference type="InterPro" id="IPR001101">
    <property type="entry name" value="Plectin_repeat"/>
</dbReference>
<dbReference type="GO" id="GO:0005737">
    <property type="term" value="C:cytoplasm"/>
    <property type="evidence" value="ECO:0007669"/>
    <property type="project" value="TreeGrafter"/>
</dbReference>
<evidence type="ECO:0000313" key="3">
    <source>
        <dbReference type="EMBL" id="RVE66748.1"/>
    </source>
</evidence>
<dbReference type="Pfam" id="PF00681">
    <property type="entry name" value="Plectin"/>
    <property type="match status" value="2"/>
</dbReference>
<dbReference type="PANTHER" id="PTHR23169">
    <property type="entry name" value="ENVOPLAKIN"/>
    <property type="match status" value="1"/>
</dbReference>
<dbReference type="PANTHER" id="PTHR23169:SF21">
    <property type="entry name" value="EPIPLAKIN"/>
    <property type="match status" value="1"/>
</dbReference>
<dbReference type="GO" id="GO:0042060">
    <property type="term" value="P:wound healing"/>
    <property type="evidence" value="ECO:0007669"/>
    <property type="project" value="TreeGrafter"/>
</dbReference>
<keyword evidence="2" id="KW-0677">Repeat</keyword>
<dbReference type="GO" id="GO:0016020">
    <property type="term" value="C:membrane"/>
    <property type="evidence" value="ECO:0007669"/>
    <property type="project" value="TreeGrafter"/>
</dbReference>
<dbReference type="GO" id="GO:0042995">
    <property type="term" value="C:cell projection"/>
    <property type="evidence" value="ECO:0007669"/>
    <property type="project" value="UniProtKB-SubCell"/>
</dbReference>
<dbReference type="GO" id="GO:1990254">
    <property type="term" value="F:keratin filament binding"/>
    <property type="evidence" value="ECO:0007669"/>
    <property type="project" value="TreeGrafter"/>
</dbReference>
<dbReference type="InterPro" id="IPR043197">
    <property type="entry name" value="Plakin"/>
</dbReference>
<keyword evidence="1" id="KW-0597">Phosphoprotein</keyword>
<accession>A0A437CUX9</accession>
<organism evidence="3 4">
    <name type="scientific">Oryzias javanicus</name>
    <name type="common">Javanese ricefish</name>
    <name type="synonym">Aplocheilus javanicus</name>
    <dbReference type="NCBI Taxonomy" id="123683"/>
    <lineage>
        <taxon>Eukaryota</taxon>
        <taxon>Metazoa</taxon>
        <taxon>Chordata</taxon>
        <taxon>Craniata</taxon>
        <taxon>Vertebrata</taxon>
        <taxon>Euteleostomi</taxon>
        <taxon>Actinopterygii</taxon>
        <taxon>Neopterygii</taxon>
        <taxon>Teleostei</taxon>
        <taxon>Neoteleostei</taxon>
        <taxon>Acanthomorphata</taxon>
        <taxon>Ovalentaria</taxon>
        <taxon>Atherinomorphae</taxon>
        <taxon>Beloniformes</taxon>
        <taxon>Adrianichthyidae</taxon>
        <taxon>Oryziinae</taxon>
        <taxon>Oryzias</taxon>
    </lineage>
</organism>
<dbReference type="AlphaFoldDB" id="A0A437CUX9"/>
<evidence type="ECO:0000256" key="1">
    <source>
        <dbReference type="ARBA" id="ARBA00022553"/>
    </source>
</evidence>
<keyword evidence="4" id="KW-1185">Reference proteome</keyword>
<proteinExistence type="predicted"/>
<dbReference type="GO" id="GO:0045110">
    <property type="term" value="P:intermediate filament bundle assembly"/>
    <property type="evidence" value="ECO:0007669"/>
    <property type="project" value="TreeGrafter"/>
</dbReference>
<evidence type="ECO:0000256" key="2">
    <source>
        <dbReference type="ARBA" id="ARBA00022737"/>
    </source>
</evidence>
<evidence type="ECO:0000313" key="4">
    <source>
        <dbReference type="Proteomes" id="UP000283210"/>
    </source>
</evidence>
<dbReference type="OrthoDB" id="8919664at2759"/>
<dbReference type="GO" id="GO:0045095">
    <property type="term" value="C:keratin filament"/>
    <property type="evidence" value="ECO:0007669"/>
    <property type="project" value="TreeGrafter"/>
</dbReference>
<dbReference type="GO" id="GO:0005198">
    <property type="term" value="F:structural molecule activity"/>
    <property type="evidence" value="ECO:0007669"/>
    <property type="project" value="TreeGrafter"/>
</dbReference>